<evidence type="ECO:0000259" key="3">
    <source>
        <dbReference type="PROSITE" id="PS51192"/>
    </source>
</evidence>
<organism evidence="4 5">
    <name type="scientific">Oryzias javanicus</name>
    <name type="common">Javanese ricefish</name>
    <name type="synonym">Aplocheilus javanicus</name>
    <dbReference type="NCBI Taxonomy" id="123683"/>
    <lineage>
        <taxon>Eukaryota</taxon>
        <taxon>Metazoa</taxon>
        <taxon>Chordata</taxon>
        <taxon>Craniata</taxon>
        <taxon>Vertebrata</taxon>
        <taxon>Euteleostomi</taxon>
        <taxon>Actinopterygii</taxon>
        <taxon>Neopterygii</taxon>
        <taxon>Teleostei</taxon>
        <taxon>Neoteleostei</taxon>
        <taxon>Acanthomorphata</taxon>
        <taxon>Ovalentaria</taxon>
        <taxon>Atherinomorphae</taxon>
        <taxon>Beloniformes</taxon>
        <taxon>Adrianichthyidae</taxon>
        <taxon>Oryziinae</taxon>
        <taxon>Oryzias</taxon>
    </lineage>
</organism>
<evidence type="ECO:0000313" key="5">
    <source>
        <dbReference type="Proteomes" id="UP000283210"/>
    </source>
</evidence>
<dbReference type="GO" id="GO:0000724">
    <property type="term" value="P:double-strand break repair via homologous recombination"/>
    <property type="evidence" value="ECO:0007669"/>
    <property type="project" value="TreeGrafter"/>
</dbReference>
<feature type="domain" description="Helicase ATP-binding" evidence="3">
    <location>
        <begin position="344"/>
        <end position="511"/>
    </location>
</feature>
<feature type="compositionally biased region" description="Polar residues" evidence="2">
    <location>
        <begin position="1"/>
        <end position="11"/>
    </location>
</feature>
<gene>
    <name evidence="4" type="ORF">OJAV_G00159220</name>
</gene>
<reference evidence="4 5" key="2">
    <citation type="submission" date="2019-01" db="EMBL/GenBank/DDBJ databases">
        <title>A chromosome length genome reference of the Java medaka (oryzias javanicus).</title>
        <authorList>
            <person name="Herpin A."/>
            <person name="Takehana Y."/>
            <person name="Naruse K."/>
            <person name="Ansai S."/>
            <person name="Kawaguchi M."/>
        </authorList>
    </citation>
    <scope>NUCLEOTIDE SEQUENCE [LARGE SCALE GENOMIC DNA]</scope>
    <source>
        <strain evidence="4">RS831</strain>
        <tissue evidence="4">Whole body</tissue>
    </source>
</reference>
<dbReference type="InterPro" id="IPR014001">
    <property type="entry name" value="Helicase_ATP-bd"/>
</dbReference>
<dbReference type="InterPro" id="IPR050496">
    <property type="entry name" value="SNF2_RAD54_helicase_repair"/>
</dbReference>
<dbReference type="PANTHER" id="PTHR45629">
    <property type="entry name" value="SNF2/RAD54 FAMILY MEMBER"/>
    <property type="match status" value="1"/>
</dbReference>
<keyword evidence="1" id="KW-0378">Hydrolase</keyword>
<reference evidence="4 5" key="1">
    <citation type="submission" date="2018-11" db="EMBL/GenBank/DDBJ databases">
        <authorList>
            <person name="Lopez-Roques C."/>
            <person name="Donnadieu C."/>
            <person name="Bouchez O."/>
            <person name="Klopp C."/>
            <person name="Cabau C."/>
            <person name="Zahm M."/>
        </authorList>
    </citation>
    <scope>NUCLEOTIDE SEQUENCE [LARGE SCALE GENOMIC DNA]</scope>
    <source>
        <strain evidence="4">RS831</strain>
        <tissue evidence="4">Whole body</tissue>
    </source>
</reference>
<dbReference type="FunFam" id="3.40.50.10810:FF:000020">
    <property type="entry name" value="DNA repair and recombination protein RAD54B"/>
    <property type="match status" value="1"/>
</dbReference>
<evidence type="ECO:0000313" key="4">
    <source>
        <dbReference type="EMBL" id="RVE62649.1"/>
    </source>
</evidence>
<keyword evidence="1" id="KW-0067">ATP-binding</keyword>
<dbReference type="OrthoDB" id="413460at2759"/>
<dbReference type="GO" id="GO:0005634">
    <property type="term" value="C:nucleus"/>
    <property type="evidence" value="ECO:0007669"/>
    <property type="project" value="TreeGrafter"/>
</dbReference>
<dbReference type="EMBL" id="CM012452">
    <property type="protein sequence ID" value="RVE62649.1"/>
    <property type="molecule type" value="Genomic_DNA"/>
</dbReference>
<dbReference type="InterPro" id="IPR027417">
    <property type="entry name" value="P-loop_NTPase"/>
</dbReference>
<dbReference type="SUPFAM" id="SSF52540">
    <property type="entry name" value="P-loop containing nucleoside triphosphate hydrolases"/>
    <property type="match status" value="1"/>
</dbReference>
<evidence type="ECO:0000256" key="2">
    <source>
        <dbReference type="SAM" id="MobiDB-lite"/>
    </source>
</evidence>
<dbReference type="GO" id="GO:0005524">
    <property type="term" value="F:ATP binding"/>
    <property type="evidence" value="ECO:0007669"/>
    <property type="project" value="InterPro"/>
</dbReference>
<proteinExistence type="predicted"/>
<dbReference type="SMART" id="SM00487">
    <property type="entry name" value="DEXDc"/>
    <property type="match status" value="1"/>
</dbReference>
<sequence length="541" mass="59661">MRRSGAPSQLLGNAVKKPRFVSPSSSFQTQSKPLEPKPGLVNTLDKVQRSLSVAVESEISNVSAKSSLSNPGLSRALARVLSATESKENEADTKPVPGLKDLTEDENEGDGSSLELTHGSPQTPLPPGRSACFPGTAGPGIGCSQDGVRYFSVVWCKASKKKHKRWEGDAVLITRGRTVTLKDMEGKEIGKGSGYKVSELASLSEGETLMIGSKQVEVMGIVSSEDYAKGRCFQEVQTEQTESHAEAIAPPCHRPTSKPFTPPTMLGRGENPGPKSGGEQTYRPRYDPLAPGALVMPRPSTNHQWLHNKAALPVVEVVIDPHLTQYLRPHQRDGLLFLYECVMGLRVASRYGAILADEMGLGKTLQSVALSWTLLKQGPYGGKPVAKRVLVVTPGSLVQNWKAEFNKWLGRERICVFTVDQDHRIEQFVLSPLHSVLVISYEMLLRCLEQVQKVEFGLIICDEGHRLKNSSIKTSSALTSLSCDRRVILTGTPVQNDLQEFYAIIEFVIQEFLGPRLPIEKCMRNRFYAQDSRRAQRKREF</sequence>
<dbReference type="PROSITE" id="PS51192">
    <property type="entry name" value="HELICASE_ATP_BIND_1"/>
    <property type="match status" value="1"/>
</dbReference>
<dbReference type="GO" id="GO:0004386">
    <property type="term" value="F:helicase activity"/>
    <property type="evidence" value="ECO:0007669"/>
    <property type="project" value="UniProtKB-KW"/>
</dbReference>
<dbReference type="Gene3D" id="3.40.50.10810">
    <property type="entry name" value="Tandem AAA-ATPase domain"/>
    <property type="match status" value="1"/>
</dbReference>
<evidence type="ECO:0000256" key="1">
    <source>
        <dbReference type="ARBA" id="ARBA00022806"/>
    </source>
</evidence>
<dbReference type="InterPro" id="IPR038718">
    <property type="entry name" value="SNF2-like_sf"/>
</dbReference>
<dbReference type="Pfam" id="PF00176">
    <property type="entry name" value="SNF2-rel_dom"/>
    <property type="match status" value="1"/>
</dbReference>
<feature type="region of interest" description="Disordered" evidence="2">
    <location>
        <begin position="80"/>
        <end position="133"/>
    </location>
</feature>
<feature type="compositionally biased region" description="Polar residues" evidence="2">
    <location>
        <begin position="22"/>
        <end position="32"/>
    </location>
</feature>
<protein>
    <recommendedName>
        <fullName evidence="3">Helicase ATP-binding domain-containing protein</fullName>
    </recommendedName>
</protein>
<name>A0A3S2LWD7_ORYJA</name>
<keyword evidence="1" id="KW-0547">Nucleotide-binding</keyword>
<dbReference type="GO" id="GO:0015616">
    <property type="term" value="F:DNA translocase activity"/>
    <property type="evidence" value="ECO:0007669"/>
    <property type="project" value="TreeGrafter"/>
</dbReference>
<dbReference type="AlphaFoldDB" id="A0A3S2LWD7"/>
<dbReference type="Proteomes" id="UP000283210">
    <property type="component" value="Chromosome 16"/>
</dbReference>
<feature type="region of interest" description="Disordered" evidence="2">
    <location>
        <begin position="246"/>
        <end position="281"/>
    </location>
</feature>
<keyword evidence="5" id="KW-1185">Reference proteome</keyword>
<dbReference type="InterPro" id="IPR000330">
    <property type="entry name" value="SNF2_N"/>
</dbReference>
<dbReference type="PANTHER" id="PTHR45629:SF7">
    <property type="entry name" value="DNA EXCISION REPAIR PROTEIN ERCC-6-RELATED"/>
    <property type="match status" value="1"/>
</dbReference>
<feature type="region of interest" description="Disordered" evidence="2">
    <location>
        <begin position="1"/>
        <end position="41"/>
    </location>
</feature>
<accession>A0A3S2LWD7</accession>
<dbReference type="GO" id="GO:0007131">
    <property type="term" value="P:reciprocal meiotic recombination"/>
    <property type="evidence" value="ECO:0007669"/>
    <property type="project" value="TreeGrafter"/>
</dbReference>
<keyword evidence="1" id="KW-0347">Helicase</keyword>